<evidence type="ECO:0000256" key="4">
    <source>
        <dbReference type="ARBA" id="ARBA00022729"/>
    </source>
</evidence>
<keyword evidence="8" id="KW-1185">Reference proteome</keyword>
<protein>
    <submittedName>
        <fullName evidence="7">Uncharacterized protein</fullName>
    </submittedName>
</protein>
<organism evidence="7 8">
    <name type="scientific">Manduca sexta</name>
    <name type="common">Tobacco hawkmoth</name>
    <name type="synonym">Tobacco hornworm</name>
    <dbReference type="NCBI Taxonomy" id="7130"/>
    <lineage>
        <taxon>Eukaryota</taxon>
        <taxon>Metazoa</taxon>
        <taxon>Ecdysozoa</taxon>
        <taxon>Arthropoda</taxon>
        <taxon>Hexapoda</taxon>
        <taxon>Insecta</taxon>
        <taxon>Pterygota</taxon>
        <taxon>Neoptera</taxon>
        <taxon>Endopterygota</taxon>
        <taxon>Lepidoptera</taxon>
        <taxon>Glossata</taxon>
        <taxon>Ditrysia</taxon>
        <taxon>Bombycoidea</taxon>
        <taxon>Sphingidae</taxon>
        <taxon>Sphinginae</taxon>
        <taxon>Sphingini</taxon>
        <taxon>Manduca</taxon>
    </lineage>
</organism>
<name>A0A921ZAG1_MANSE</name>
<evidence type="ECO:0000256" key="1">
    <source>
        <dbReference type="ARBA" id="ARBA00004613"/>
    </source>
</evidence>
<keyword evidence="3" id="KW-0964">Secreted</keyword>
<dbReference type="PANTHER" id="PTHR13234:SF8">
    <property type="entry name" value="GAMMA-INTERFERON-INDUCIBLE LYSOSOMAL THIOL REDUCTASE"/>
    <property type="match status" value="1"/>
</dbReference>
<dbReference type="GO" id="GO:0005576">
    <property type="term" value="C:extracellular region"/>
    <property type="evidence" value="ECO:0007669"/>
    <property type="project" value="UniProtKB-SubCell"/>
</dbReference>
<reference evidence="7" key="1">
    <citation type="journal article" date="2016" name="Insect Biochem. Mol. Biol.">
        <title>Multifaceted biological insights from a draft genome sequence of the tobacco hornworm moth, Manduca sexta.</title>
        <authorList>
            <person name="Kanost M.R."/>
            <person name="Arrese E.L."/>
            <person name="Cao X."/>
            <person name="Chen Y.R."/>
            <person name="Chellapilla S."/>
            <person name="Goldsmith M.R."/>
            <person name="Grosse-Wilde E."/>
            <person name="Heckel D.G."/>
            <person name="Herndon N."/>
            <person name="Jiang H."/>
            <person name="Papanicolaou A."/>
            <person name="Qu J."/>
            <person name="Soulages J.L."/>
            <person name="Vogel H."/>
            <person name="Walters J."/>
            <person name="Waterhouse R.M."/>
            <person name="Ahn S.J."/>
            <person name="Almeida F.C."/>
            <person name="An C."/>
            <person name="Aqrawi P."/>
            <person name="Bretschneider A."/>
            <person name="Bryant W.B."/>
            <person name="Bucks S."/>
            <person name="Chao H."/>
            <person name="Chevignon G."/>
            <person name="Christen J.M."/>
            <person name="Clarke D.F."/>
            <person name="Dittmer N.T."/>
            <person name="Ferguson L.C.F."/>
            <person name="Garavelou S."/>
            <person name="Gordon K.H.J."/>
            <person name="Gunaratna R.T."/>
            <person name="Han Y."/>
            <person name="Hauser F."/>
            <person name="He Y."/>
            <person name="Heidel-Fischer H."/>
            <person name="Hirsh A."/>
            <person name="Hu Y."/>
            <person name="Jiang H."/>
            <person name="Kalra D."/>
            <person name="Klinner C."/>
            <person name="Konig C."/>
            <person name="Kovar C."/>
            <person name="Kroll A.R."/>
            <person name="Kuwar S.S."/>
            <person name="Lee S.L."/>
            <person name="Lehman R."/>
            <person name="Li K."/>
            <person name="Li Z."/>
            <person name="Liang H."/>
            <person name="Lovelace S."/>
            <person name="Lu Z."/>
            <person name="Mansfield J.H."/>
            <person name="McCulloch K.J."/>
            <person name="Mathew T."/>
            <person name="Morton B."/>
            <person name="Muzny D.M."/>
            <person name="Neunemann D."/>
            <person name="Ongeri F."/>
            <person name="Pauchet Y."/>
            <person name="Pu L.L."/>
            <person name="Pyrousis I."/>
            <person name="Rao X.J."/>
            <person name="Redding A."/>
            <person name="Roesel C."/>
            <person name="Sanchez-Gracia A."/>
            <person name="Schaack S."/>
            <person name="Shukla A."/>
            <person name="Tetreau G."/>
            <person name="Wang Y."/>
            <person name="Xiong G.H."/>
            <person name="Traut W."/>
            <person name="Walsh T.K."/>
            <person name="Worley K.C."/>
            <person name="Wu D."/>
            <person name="Wu W."/>
            <person name="Wu Y.Q."/>
            <person name="Zhang X."/>
            <person name="Zou Z."/>
            <person name="Zucker H."/>
            <person name="Briscoe A.D."/>
            <person name="Burmester T."/>
            <person name="Clem R.J."/>
            <person name="Feyereisen R."/>
            <person name="Grimmelikhuijzen C.J.P."/>
            <person name="Hamodrakas S.J."/>
            <person name="Hansson B.S."/>
            <person name="Huguet E."/>
            <person name="Jermiin L.S."/>
            <person name="Lan Q."/>
            <person name="Lehman H.K."/>
            <person name="Lorenzen M."/>
            <person name="Merzendorfer H."/>
            <person name="Michalopoulos I."/>
            <person name="Morton D.B."/>
            <person name="Muthukrishnan S."/>
            <person name="Oakeshott J.G."/>
            <person name="Palmer W."/>
            <person name="Park Y."/>
            <person name="Passarelli A.L."/>
            <person name="Rozas J."/>
            <person name="Schwartz L.M."/>
            <person name="Smith W."/>
            <person name="Southgate A."/>
            <person name="Vilcinskas A."/>
            <person name="Vogt R."/>
            <person name="Wang P."/>
            <person name="Werren J."/>
            <person name="Yu X.Q."/>
            <person name="Zhou J.J."/>
            <person name="Brown S.J."/>
            <person name="Scherer S.E."/>
            <person name="Richards S."/>
            <person name="Blissard G.W."/>
        </authorList>
    </citation>
    <scope>NUCLEOTIDE SEQUENCE</scope>
</reference>
<dbReference type="AlphaFoldDB" id="A0A921ZAG1"/>
<evidence type="ECO:0000313" key="7">
    <source>
        <dbReference type="EMBL" id="KAG6454291.1"/>
    </source>
</evidence>
<dbReference type="EMBL" id="JH668463">
    <property type="protein sequence ID" value="KAG6454291.1"/>
    <property type="molecule type" value="Genomic_DNA"/>
</dbReference>
<evidence type="ECO:0000256" key="3">
    <source>
        <dbReference type="ARBA" id="ARBA00022525"/>
    </source>
</evidence>
<keyword evidence="4 6" id="KW-0732">Signal</keyword>
<proteinExistence type="inferred from homology"/>
<comment type="similarity">
    <text evidence="2">Belongs to the GILT family.</text>
</comment>
<reference evidence="7" key="2">
    <citation type="submission" date="2020-12" db="EMBL/GenBank/DDBJ databases">
        <authorList>
            <person name="Kanost M."/>
        </authorList>
    </citation>
    <scope>NUCLEOTIDE SEQUENCE</scope>
</reference>
<sequence length="213" mass="23176">MAHSSLYVIACFILALNSASGQLSTVNGRIKITVGTTAGCGDTVRFINDQLVPAYNQYGNFLDLEFVPWGRTTRNPDGSFTCQFGVNDCWANRLHRCALNMLRGNQTAQMNYMDCEFTLPLPGFTQGTYACAQASGLRLIEVDNCVAYGSAELDRAAEEAAKLPIQAINFVPAISFNNQNSIDLNNQARSRLSSMICFALANDPTTGVFSCTI</sequence>
<dbReference type="Pfam" id="PF03227">
    <property type="entry name" value="GILT"/>
    <property type="match status" value="1"/>
</dbReference>
<dbReference type="InterPro" id="IPR004911">
    <property type="entry name" value="Interferon-induced_GILT"/>
</dbReference>
<evidence type="ECO:0000313" key="8">
    <source>
        <dbReference type="Proteomes" id="UP000791440"/>
    </source>
</evidence>
<comment type="subcellular location">
    <subcellularLocation>
        <location evidence="1">Secreted</location>
    </subcellularLocation>
</comment>
<dbReference type="PANTHER" id="PTHR13234">
    <property type="entry name" value="GAMMA-INTERFERON INDUCIBLE LYSOSOMAL THIOL REDUCTASE GILT"/>
    <property type="match status" value="1"/>
</dbReference>
<evidence type="ECO:0000256" key="5">
    <source>
        <dbReference type="ARBA" id="ARBA00023180"/>
    </source>
</evidence>
<feature type="chain" id="PRO_5037679059" evidence="6">
    <location>
        <begin position="22"/>
        <end position="213"/>
    </location>
</feature>
<comment type="caution">
    <text evidence="7">The sequence shown here is derived from an EMBL/GenBank/DDBJ whole genome shotgun (WGS) entry which is preliminary data.</text>
</comment>
<evidence type="ECO:0000256" key="2">
    <source>
        <dbReference type="ARBA" id="ARBA00005679"/>
    </source>
</evidence>
<evidence type="ECO:0000256" key="6">
    <source>
        <dbReference type="SAM" id="SignalP"/>
    </source>
</evidence>
<feature type="signal peptide" evidence="6">
    <location>
        <begin position="1"/>
        <end position="21"/>
    </location>
</feature>
<gene>
    <name evidence="7" type="ORF">O3G_MSEX008625</name>
</gene>
<accession>A0A921ZAG1</accession>
<keyword evidence="5" id="KW-0325">Glycoprotein</keyword>
<dbReference type="Proteomes" id="UP000791440">
    <property type="component" value="Unassembled WGS sequence"/>
</dbReference>
<dbReference type="GO" id="GO:0016671">
    <property type="term" value="F:oxidoreductase activity, acting on a sulfur group of donors, disulfide as acceptor"/>
    <property type="evidence" value="ECO:0007669"/>
    <property type="project" value="InterPro"/>
</dbReference>